<evidence type="ECO:0000313" key="6">
    <source>
        <dbReference type="EMBL" id="SFB94936.1"/>
    </source>
</evidence>
<evidence type="ECO:0000259" key="5">
    <source>
        <dbReference type="PROSITE" id="PS51178"/>
    </source>
</evidence>
<dbReference type="RefSeq" id="WP_091502096.1">
    <property type="nucleotide sequence ID" value="NZ_FOLI01000002.1"/>
</dbReference>
<comment type="similarity">
    <text evidence="2">Belongs to the transpeptidase family.</text>
</comment>
<dbReference type="InterPro" id="IPR005311">
    <property type="entry name" value="PBP_dimer"/>
</dbReference>
<feature type="domain" description="PASTA" evidence="5">
    <location>
        <begin position="594"/>
        <end position="653"/>
    </location>
</feature>
<dbReference type="InterPro" id="IPR001460">
    <property type="entry name" value="PCN-bd_Tpept"/>
</dbReference>
<dbReference type="GO" id="GO:0008658">
    <property type="term" value="F:penicillin binding"/>
    <property type="evidence" value="ECO:0007669"/>
    <property type="project" value="InterPro"/>
</dbReference>
<reference evidence="7" key="1">
    <citation type="submission" date="2016-10" db="EMBL/GenBank/DDBJ databases">
        <authorList>
            <person name="Varghese N."/>
            <person name="Submissions S."/>
        </authorList>
    </citation>
    <scope>NUCLEOTIDE SEQUENCE [LARGE SCALE GENOMIC DNA]</scope>
    <source>
        <strain evidence="7">DSM 19113</strain>
    </source>
</reference>
<dbReference type="SUPFAM" id="SSF54184">
    <property type="entry name" value="Penicillin-binding protein 2x (pbp-2x), c-terminal domain"/>
    <property type="match status" value="2"/>
</dbReference>
<dbReference type="CDD" id="cd06575">
    <property type="entry name" value="PASTA_Pbp2x-like_2"/>
    <property type="match status" value="1"/>
</dbReference>
<evidence type="ECO:0000256" key="2">
    <source>
        <dbReference type="ARBA" id="ARBA00007171"/>
    </source>
</evidence>
<feature type="domain" description="PASTA" evidence="5">
    <location>
        <begin position="654"/>
        <end position="711"/>
    </location>
</feature>
<dbReference type="CDD" id="cd06576">
    <property type="entry name" value="PASTA_Pbp2x-like_1"/>
    <property type="match status" value="1"/>
</dbReference>
<dbReference type="GO" id="GO:0005886">
    <property type="term" value="C:plasma membrane"/>
    <property type="evidence" value="ECO:0007669"/>
    <property type="project" value="UniProtKB-SubCell"/>
</dbReference>
<dbReference type="Pfam" id="PF00905">
    <property type="entry name" value="Transpeptidase"/>
    <property type="match status" value="1"/>
</dbReference>
<proteinExistence type="inferred from homology"/>
<dbReference type="InterPro" id="IPR036138">
    <property type="entry name" value="PBP_dimer_sf"/>
</dbReference>
<dbReference type="PROSITE" id="PS51178">
    <property type="entry name" value="PASTA"/>
    <property type="match status" value="2"/>
</dbReference>
<gene>
    <name evidence="6" type="ORF">SAMN05660453_0692</name>
</gene>
<keyword evidence="4" id="KW-0812">Transmembrane</keyword>
<dbReference type="Gene3D" id="3.30.10.20">
    <property type="match status" value="1"/>
</dbReference>
<dbReference type="PANTHER" id="PTHR30627">
    <property type="entry name" value="PEPTIDOGLYCAN D,D-TRANSPEPTIDASE"/>
    <property type="match status" value="1"/>
</dbReference>
<dbReference type="InterPro" id="IPR005543">
    <property type="entry name" value="PASTA_dom"/>
</dbReference>
<dbReference type="Proteomes" id="UP000199376">
    <property type="component" value="Unassembled WGS sequence"/>
</dbReference>
<dbReference type="Pfam" id="PF03793">
    <property type="entry name" value="PASTA"/>
    <property type="match status" value="2"/>
</dbReference>
<dbReference type="AlphaFoldDB" id="A0A1I1F7K0"/>
<dbReference type="InterPro" id="IPR050515">
    <property type="entry name" value="Beta-lactam/transpept"/>
</dbReference>
<dbReference type="STRING" id="283737.SAMN05660453_0692"/>
<dbReference type="Gene3D" id="3.30.70.2110">
    <property type="match status" value="1"/>
</dbReference>
<dbReference type="Gene3D" id="3.40.710.10">
    <property type="entry name" value="DD-peptidase/beta-lactamase superfamily"/>
    <property type="match status" value="1"/>
</dbReference>
<name>A0A1I1F7K0_9LACO</name>
<evidence type="ECO:0000256" key="4">
    <source>
        <dbReference type="SAM" id="Phobius"/>
    </source>
</evidence>
<keyword evidence="7" id="KW-1185">Reference proteome</keyword>
<protein>
    <submittedName>
        <fullName evidence="6">Penicillin-binding protein 2B</fullName>
    </submittedName>
</protein>
<dbReference type="SMART" id="SM00740">
    <property type="entry name" value="PASTA"/>
    <property type="match status" value="2"/>
</dbReference>
<dbReference type="InterPro" id="IPR012338">
    <property type="entry name" value="Beta-lactam/transpept-like"/>
</dbReference>
<accession>A0A1I1F7K0</accession>
<keyword evidence="3 4" id="KW-0472">Membrane</keyword>
<dbReference type="PANTHER" id="PTHR30627:SF26">
    <property type="entry name" value="PENICILLIN-BINDING PROTEIN 2B"/>
    <property type="match status" value="1"/>
</dbReference>
<evidence type="ECO:0000256" key="1">
    <source>
        <dbReference type="ARBA" id="ARBA00004162"/>
    </source>
</evidence>
<comment type="subcellular location">
    <subcellularLocation>
        <location evidence="1">Cell membrane</location>
        <topology evidence="1">Single-pass membrane protein</topology>
    </subcellularLocation>
</comment>
<sequence length="713" mass="76732">MKQSKRRQLGKKITGNAKKFGLLLGLFALIIIVIMGGRLFQIAGVKTVNNHNLTAATRMTFMQKSTVPATRGQILSSNGSVLADNSTVYDMYAVLDKKQKVNGKADYVTDPKKAAEEIAPIIGADQNDLYSLLSSNKLQVELGAKAKNLSVDQYNQIKKLNLSGIKFTAQPARYYPNNRMASHIIGLTNSVSNNVGQKTLNGVLGIEDYKNTALRGKDGLTTTLGSDVQTSKKNQVKNGSNVTLTINEKLQATLENRMDVLFAGTKAKSASAFVMEAKTGKIVAATQRPNFDPNTQDGLSDAWENLLNQGAFEPGSTMKTITLAAAIQEKKWQPNATYKSGTLDINGQKVTDAFGNNAGMLTYRQAFERSSNVGFAKIEQSLGAKTWKSYINRFHFLKKTGIELPNEQSGSMSFEQPIDQANTSYGQAIRTTPAQMLQAYSAFANKGTMIKPYLVEKTTNPTTGKTISTGKTTEVGKPVSASTAKEVLSNMEGVVNADDGTAKQYSLSDVGYQVAAKTGTAQVAENGKYLDGLTNAIHSVMALVPGDNPKYIMYIVVRQPQVFPDANIQITLNNVFRPVMLQALNDNDATVKSATKTVEMPDVRGKSIEDAEKTLTDLGMKVVTVGSKGKITAQTIKGGQSAVKGQLVLLSASGTVTVPDMSGWTKSEVLSWGNLAGVKITLSGSGYVEKQSVKTGSDVSGHKNITVTFKEKD</sequence>
<dbReference type="Pfam" id="PF03717">
    <property type="entry name" value="PBP_dimer"/>
    <property type="match status" value="1"/>
</dbReference>
<dbReference type="SUPFAM" id="SSF56601">
    <property type="entry name" value="beta-lactamase/transpeptidase-like"/>
    <property type="match status" value="1"/>
</dbReference>
<feature type="transmembrane region" description="Helical" evidence="4">
    <location>
        <begin position="20"/>
        <end position="40"/>
    </location>
</feature>
<dbReference type="OrthoDB" id="9804124at2"/>
<evidence type="ECO:0000313" key="7">
    <source>
        <dbReference type="Proteomes" id="UP000199376"/>
    </source>
</evidence>
<dbReference type="Gene3D" id="3.90.1310.10">
    <property type="entry name" value="Penicillin-binding protein 2a (Domain 2)"/>
    <property type="match status" value="1"/>
</dbReference>
<dbReference type="SUPFAM" id="SSF56519">
    <property type="entry name" value="Penicillin binding protein dimerisation domain"/>
    <property type="match status" value="1"/>
</dbReference>
<dbReference type="EMBL" id="FOLI01000002">
    <property type="protein sequence ID" value="SFB94936.1"/>
    <property type="molecule type" value="Genomic_DNA"/>
</dbReference>
<dbReference type="GO" id="GO:0071555">
    <property type="term" value="P:cell wall organization"/>
    <property type="evidence" value="ECO:0007669"/>
    <property type="project" value="TreeGrafter"/>
</dbReference>
<organism evidence="6 7">
    <name type="scientific">Fructobacillus durionis</name>
    <dbReference type="NCBI Taxonomy" id="283737"/>
    <lineage>
        <taxon>Bacteria</taxon>
        <taxon>Bacillati</taxon>
        <taxon>Bacillota</taxon>
        <taxon>Bacilli</taxon>
        <taxon>Lactobacillales</taxon>
        <taxon>Lactobacillaceae</taxon>
        <taxon>Fructobacillus</taxon>
    </lineage>
</organism>
<evidence type="ECO:0000256" key="3">
    <source>
        <dbReference type="ARBA" id="ARBA00023136"/>
    </source>
</evidence>
<keyword evidence="4" id="KW-1133">Transmembrane helix</keyword>